<sequence length="191" mass="21802">MPNLTTPTGFKEWSFVCDALVQGRLSIILRKGGIHEGRGGFEWKHRQFFLFPTWFHNQAEKLNWVPENTQRDFPPEEQRTTVDIDGCATLEQVWKVTDWDKVSALAPLHIWNEDVVKERFVYDDESCLHIALVRAYKLPQNWHFPYAKSYGGCRSWITLPEEGLPLAAAATPALSDEAFADVSAKLKAILG</sequence>
<comment type="caution">
    <text evidence="1">The sequence shown here is derived from an EMBL/GenBank/DDBJ whole genome shotgun (WGS) entry which is preliminary data.</text>
</comment>
<accession>A0A7W7YEM6</accession>
<dbReference type="RefSeq" id="WP_184342964.1">
    <property type="nucleotide sequence ID" value="NZ_JACHIG010000011.1"/>
</dbReference>
<dbReference type="Pfam" id="PF08819">
    <property type="entry name" value="DUF1802"/>
    <property type="match status" value="1"/>
</dbReference>
<dbReference type="Proteomes" id="UP000590740">
    <property type="component" value="Unassembled WGS sequence"/>
</dbReference>
<dbReference type="EMBL" id="JACHIG010000011">
    <property type="protein sequence ID" value="MBB5034810.1"/>
    <property type="molecule type" value="Genomic_DNA"/>
</dbReference>
<proteinExistence type="predicted"/>
<dbReference type="AlphaFoldDB" id="A0A7W7YEM6"/>
<keyword evidence="2" id="KW-1185">Reference proteome</keyword>
<name>A0A7W7YEM6_9BACT</name>
<gene>
    <name evidence="1" type="ORF">HNQ65_004418</name>
</gene>
<evidence type="ECO:0008006" key="3">
    <source>
        <dbReference type="Google" id="ProtNLM"/>
    </source>
</evidence>
<protein>
    <recommendedName>
        <fullName evidence="3">DUF1802 family protein</fullName>
    </recommendedName>
</protein>
<dbReference type="InterPro" id="IPR014923">
    <property type="entry name" value="DUF1802"/>
</dbReference>
<organism evidence="1 2">
    <name type="scientific">Prosthecobacter vanneervenii</name>
    <dbReference type="NCBI Taxonomy" id="48466"/>
    <lineage>
        <taxon>Bacteria</taxon>
        <taxon>Pseudomonadati</taxon>
        <taxon>Verrucomicrobiota</taxon>
        <taxon>Verrucomicrobiia</taxon>
        <taxon>Verrucomicrobiales</taxon>
        <taxon>Verrucomicrobiaceae</taxon>
        <taxon>Prosthecobacter</taxon>
    </lineage>
</organism>
<evidence type="ECO:0000313" key="2">
    <source>
        <dbReference type="Proteomes" id="UP000590740"/>
    </source>
</evidence>
<reference evidence="1 2" key="1">
    <citation type="submission" date="2020-08" db="EMBL/GenBank/DDBJ databases">
        <title>Genomic Encyclopedia of Type Strains, Phase IV (KMG-IV): sequencing the most valuable type-strain genomes for metagenomic binning, comparative biology and taxonomic classification.</title>
        <authorList>
            <person name="Goeker M."/>
        </authorList>
    </citation>
    <scope>NUCLEOTIDE SEQUENCE [LARGE SCALE GENOMIC DNA]</scope>
    <source>
        <strain evidence="1 2">DSM 12252</strain>
    </source>
</reference>
<evidence type="ECO:0000313" key="1">
    <source>
        <dbReference type="EMBL" id="MBB5034810.1"/>
    </source>
</evidence>